<reference evidence="3" key="1">
    <citation type="submission" date="2015-11" db="EMBL/GenBank/DDBJ databases">
        <title>De novo transcriptome assembly of four potential Pierce s Disease insect vectors from Arizona vineyards.</title>
        <authorList>
            <person name="Tassone E.E."/>
        </authorList>
    </citation>
    <scope>NUCLEOTIDE SEQUENCE</scope>
</reference>
<feature type="compositionally biased region" description="Basic residues" evidence="2">
    <location>
        <begin position="204"/>
        <end position="218"/>
    </location>
</feature>
<dbReference type="SMART" id="SM00442">
    <property type="entry name" value="FGF"/>
    <property type="match status" value="1"/>
</dbReference>
<organism evidence="3">
    <name type="scientific">Graphocephala atropunctata</name>
    <dbReference type="NCBI Taxonomy" id="36148"/>
    <lineage>
        <taxon>Eukaryota</taxon>
        <taxon>Metazoa</taxon>
        <taxon>Ecdysozoa</taxon>
        <taxon>Arthropoda</taxon>
        <taxon>Hexapoda</taxon>
        <taxon>Insecta</taxon>
        <taxon>Pterygota</taxon>
        <taxon>Neoptera</taxon>
        <taxon>Paraneoptera</taxon>
        <taxon>Hemiptera</taxon>
        <taxon>Auchenorrhyncha</taxon>
        <taxon>Membracoidea</taxon>
        <taxon>Cicadellidae</taxon>
        <taxon>Cicadellinae</taxon>
        <taxon>Cicadellini</taxon>
        <taxon>Graphocephala</taxon>
    </lineage>
</organism>
<gene>
    <name evidence="3" type="ORF">g.38180</name>
</gene>
<dbReference type="EMBL" id="GEBQ01013135">
    <property type="protein sequence ID" value="JAT26842.1"/>
    <property type="molecule type" value="Transcribed_RNA"/>
</dbReference>
<dbReference type="AlphaFoldDB" id="A0A1B6LT34"/>
<dbReference type="GO" id="GO:0008083">
    <property type="term" value="F:growth factor activity"/>
    <property type="evidence" value="ECO:0007669"/>
    <property type="project" value="InterPro"/>
</dbReference>
<name>A0A1B6LT34_9HEMI</name>
<evidence type="ECO:0008006" key="4">
    <source>
        <dbReference type="Google" id="ProtNLM"/>
    </source>
</evidence>
<dbReference type="CDD" id="cd23307">
    <property type="entry name" value="beta-trefoil_FGF8-like"/>
    <property type="match status" value="1"/>
</dbReference>
<comment type="similarity">
    <text evidence="1">Belongs to the heparin-binding growth factors family.</text>
</comment>
<dbReference type="SUPFAM" id="SSF50353">
    <property type="entry name" value="Cytokine"/>
    <property type="match status" value="1"/>
</dbReference>
<dbReference type="Gene3D" id="2.80.10.50">
    <property type="match status" value="1"/>
</dbReference>
<feature type="region of interest" description="Disordered" evidence="2">
    <location>
        <begin position="182"/>
        <end position="218"/>
    </location>
</feature>
<evidence type="ECO:0000313" key="3">
    <source>
        <dbReference type="EMBL" id="JAT26842.1"/>
    </source>
</evidence>
<dbReference type="Pfam" id="PF00167">
    <property type="entry name" value="FGF"/>
    <property type="match status" value="1"/>
</dbReference>
<protein>
    <recommendedName>
        <fullName evidence="4">Fibroblast growth factor 17</fullName>
    </recommendedName>
</protein>
<evidence type="ECO:0000256" key="1">
    <source>
        <dbReference type="ARBA" id="ARBA00007936"/>
    </source>
</evidence>
<evidence type="ECO:0000256" key="2">
    <source>
        <dbReference type="SAM" id="MobiDB-lite"/>
    </source>
</evidence>
<dbReference type="InterPro" id="IPR008996">
    <property type="entry name" value="IL1/FGF"/>
</dbReference>
<accession>A0A1B6LT34</accession>
<dbReference type="PANTHER" id="PTHR11486">
    <property type="entry name" value="FIBROBLAST GROWTH FACTOR"/>
    <property type="match status" value="1"/>
</dbReference>
<dbReference type="InterPro" id="IPR002209">
    <property type="entry name" value="Fibroblast_GF_fam"/>
</dbReference>
<proteinExistence type="inferred from homology"/>
<sequence>MRLTLSTLPSLLAVSAKLLCLLMVVICGAVPSMVRSVRLYNDCSGSQVRVDMRGRVLADDVDTPDRFRNMTIRSLDFSVKLTIFAEESKRFLCFNQKWKLVGSKRFRGEMCQFYENMVQNGYNRFRSVADGTRYMGFNRRGKPLRGTATPHNPKCLNFIKLDQKFDILSHNMRMAAGMYNESTDPVSRRTGYGKSKGFPERRTTPRIRHKNHHRKFVK</sequence>